<keyword evidence="2" id="KW-1185">Reference proteome</keyword>
<evidence type="ECO:0000313" key="1">
    <source>
        <dbReference type="EMBL" id="GFG37610.1"/>
    </source>
</evidence>
<dbReference type="PANTHER" id="PTHR34921">
    <property type="entry name" value="MEIOTIC RECOMBINATION PROTEIN REC114"/>
    <property type="match status" value="1"/>
</dbReference>
<dbReference type="PANTHER" id="PTHR34921:SF1">
    <property type="entry name" value="MEIOTIC RECOMBINATION PROTEIN REC114"/>
    <property type="match status" value="1"/>
</dbReference>
<comment type="caution">
    <text evidence="1">The sequence shown here is derived from an EMBL/GenBank/DDBJ whole genome shotgun (WGS) entry which is preliminary data.</text>
</comment>
<dbReference type="InParanoid" id="A0A6L2Q136"/>
<dbReference type="InterPro" id="IPR029168">
    <property type="entry name" value="REC114L"/>
</dbReference>
<dbReference type="OrthoDB" id="6479200at2759"/>
<dbReference type="EMBL" id="BLKM01012782">
    <property type="protein sequence ID" value="GFG37610.1"/>
    <property type="molecule type" value="Genomic_DNA"/>
</dbReference>
<evidence type="ECO:0000313" key="2">
    <source>
        <dbReference type="Proteomes" id="UP000502823"/>
    </source>
</evidence>
<proteinExistence type="predicted"/>
<reference evidence="2" key="1">
    <citation type="submission" date="2020-01" db="EMBL/GenBank/DDBJ databases">
        <title>Draft genome sequence of the Termite Coptotermes fromosanus.</title>
        <authorList>
            <person name="Itakura S."/>
            <person name="Yosikawa Y."/>
            <person name="Umezawa K."/>
        </authorList>
    </citation>
    <scope>NUCLEOTIDE SEQUENCE [LARGE SCALE GENOMIC DNA]</scope>
</reference>
<dbReference type="Pfam" id="PF15165">
    <property type="entry name" value="REC114-like"/>
    <property type="match status" value="1"/>
</dbReference>
<gene>
    <name evidence="1" type="ORF">Cfor_12216</name>
</gene>
<sequence>MWPLEKYARWDGKCWHQVDSDDGQLRLLIENMQLLVVQNGTVYESVGLAAGAGQVRGVWKDRVLVITTSRRFRVKFAATDFNSALSNCRDCVTTLSQYISMYDPTESSTTEHITISDWYRRFMKAEASNENTLAGCLSPEPLPPEFPLEKTVQLCILDPSFPELVRRVDASLQQMHL</sequence>
<dbReference type="Proteomes" id="UP000502823">
    <property type="component" value="Unassembled WGS sequence"/>
</dbReference>
<dbReference type="AlphaFoldDB" id="A0A6L2Q136"/>
<accession>A0A6L2Q136</accession>
<organism evidence="1 2">
    <name type="scientific">Coptotermes formosanus</name>
    <name type="common">Formosan subterranean termite</name>
    <dbReference type="NCBI Taxonomy" id="36987"/>
    <lineage>
        <taxon>Eukaryota</taxon>
        <taxon>Metazoa</taxon>
        <taxon>Ecdysozoa</taxon>
        <taxon>Arthropoda</taxon>
        <taxon>Hexapoda</taxon>
        <taxon>Insecta</taxon>
        <taxon>Pterygota</taxon>
        <taxon>Neoptera</taxon>
        <taxon>Polyneoptera</taxon>
        <taxon>Dictyoptera</taxon>
        <taxon>Blattodea</taxon>
        <taxon>Blattoidea</taxon>
        <taxon>Termitoidae</taxon>
        <taxon>Rhinotermitidae</taxon>
        <taxon>Coptotermes</taxon>
    </lineage>
</organism>
<name>A0A6L2Q136_COPFO</name>
<protein>
    <submittedName>
        <fullName evidence="1">Uncharacterized protein</fullName>
    </submittedName>
</protein>